<dbReference type="EMBL" id="JYDW01002354">
    <property type="protein sequence ID" value="KRZ46743.1"/>
    <property type="molecule type" value="Genomic_DNA"/>
</dbReference>
<evidence type="ECO:0000313" key="1">
    <source>
        <dbReference type="EMBL" id="KRZ46743.1"/>
    </source>
</evidence>
<sequence length="39" mass="4483">MRSHLSIPDLRPQAIACFLFYVEFFDALNLEILQGDKNG</sequence>
<name>A0A0V1KHM9_9BILA</name>
<accession>A0A0V1KHM9</accession>
<protein>
    <submittedName>
        <fullName evidence="1">Uncharacterized protein</fullName>
    </submittedName>
</protein>
<evidence type="ECO:0000313" key="2">
    <source>
        <dbReference type="Proteomes" id="UP000054721"/>
    </source>
</evidence>
<dbReference type="Proteomes" id="UP000054721">
    <property type="component" value="Unassembled WGS sequence"/>
</dbReference>
<comment type="caution">
    <text evidence="1">The sequence shown here is derived from an EMBL/GenBank/DDBJ whole genome shotgun (WGS) entry which is preliminary data.</text>
</comment>
<organism evidence="1 2">
    <name type="scientific">Trichinella nativa</name>
    <dbReference type="NCBI Taxonomy" id="6335"/>
    <lineage>
        <taxon>Eukaryota</taxon>
        <taxon>Metazoa</taxon>
        <taxon>Ecdysozoa</taxon>
        <taxon>Nematoda</taxon>
        <taxon>Enoplea</taxon>
        <taxon>Dorylaimia</taxon>
        <taxon>Trichinellida</taxon>
        <taxon>Trichinellidae</taxon>
        <taxon>Trichinella</taxon>
    </lineage>
</organism>
<gene>
    <name evidence="1" type="ORF">T02_10275</name>
</gene>
<dbReference type="AlphaFoldDB" id="A0A0V1KHM9"/>
<keyword evidence="2" id="KW-1185">Reference proteome</keyword>
<proteinExistence type="predicted"/>
<reference evidence="1 2" key="1">
    <citation type="submission" date="2015-05" db="EMBL/GenBank/DDBJ databases">
        <title>Evolution of Trichinella species and genotypes.</title>
        <authorList>
            <person name="Korhonen P.K."/>
            <person name="Edoardo P."/>
            <person name="Giuseppe L.R."/>
            <person name="Gasser R.B."/>
        </authorList>
    </citation>
    <scope>NUCLEOTIDE SEQUENCE [LARGE SCALE GENOMIC DNA]</scope>
    <source>
        <strain evidence="1">ISS10</strain>
    </source>
</reference>